<reference evidence="1 2" key="1">
    <citation type="submission" date="2018-11" db="EMBL/GenBank/DDBJ databases">
        <title>Sequencing the genomes of 1000 actinobacteria strains.</title>
        <authorList>
            <person name="Klenk H.-P."/>
        </authorList>
    </citation>
    <scope>NUCLEOTIDE SEQUENCE [LARGE SCALE GENOMIC DNA]</scope>
    <source>
        <strain evidence="1 2">DSM 44781</strain>
    </source>
</reference>
<dbReference type="AlphaFoldDB" id="A0A3N4RW07"/>
<keyword evidence="2" id="KW-1185">Reference proteome</keyword>
<dbReference type="EMBL" id="RKQG01000001">
    <property type="protein sequence ID" value="RPE34955.1"/>
    <property type="molecule type" value="Genomic_DNA"/>
</dbReference>
<evidence type="ECO:0000313" key="1">
    <source>
        <dbReference type="EMBL" id="RPE34955.1"/>
    </source>
</evidence>
<dbReference type="Proteomes" id="UP000266906">
    <property type="component" value="Unassembled WGS sequence"/>
</dbReference>
<dbReference type="RefSeq" id="WP_123818608.1">
    <property type="nucleotide sequence ID" value="NZ_RKQG01000001.1"/>
</dbReference>
<comment type="caution">
    <text evidence="1">The sequence shown here is derived from an EMBL/GenBank/DDBJ whole genome shotgun (WGS) entry which is preliminary data.</text>
</comment>
<sequence>MTDRQPSARQKLAALLDAAGVEYATADAAITAVLAEQTGLSAHVLELANPDRDADFSAGVDWAVATLRAAAAKMLAARTSQEA</sequence>
<proteinExistence type="predicted"/>
<gene>
    <name evidence="1" type="ORF">EDD38_3298</name>
</gene>
<organism evidence="1 2">
    <name type="scientific">Kitasatospora cineracea</name>
    <dbReference type="NCBI Taxonomy" id="88074"/>
    <lineage>
        <taxon>Bacteria</taxon>
        <taxon>Bacillati</taxon>
        <taxon>Actinomycetota</taxon>
        <taxon>Actinomycetes</taxon>
        <taxon>Kitasatosporales</taxon>
        <taxon>Streptomycetaceae</taxon>
        <taxon>Kitasatospora</taxon>
    </lineage>
</organism>
<accession>A0A3N4RW07</accession>
<protein>
    <submittedName>
        <fullName evidence="1">Uncharacterized protein</fullName>
    </submittedName>
</protein>
<evidence type="ECO:0000313" key="2">
    <source>
        <dbReference type="Proteomes" id="UP000266906"/>
    </source>
</evidence>
<name>A0A3N4RW07_9ACTN</name>